<name>A0A9P5JWS2_9AGAM</name>
<feature type="compositionally biased region" description="Polar residues" evidence="1">
    <location>
        <begin position="170"/>
        <end position="188"/>
    </location>
</feature>
<accession>A0A9P5JWS2</accession>
<feature type="region of interest" description="Disordered" evidence="1">
    <location>
        <begin position="370"/>
        <end position="392"/>
    </location>
</feature>
<gene>
    <name evidence="2" type="ORF">DFH94DRAFT_781924</name>
</gene>
<protein>
    <submittedName>
        <fullName evidence="2">Uncharacterized protein</fullName>
    </submittedName>
</protein>
<feature type="compositionally biased region" description="Polar residues" evidence="1">
    <location>
        <begin position="333"/>
        <end position="343"/>
    </location>
</feature>
<evidence type="ECO:0000256" key="1">
    <source>
        <dbReference type="SAM" id="MobiDB-lite"/>
    </source>
</evidence>
<evidence type="ECO:0000313" key="2">
    <source>
        <dbReference type="EMBL" id="KAF8466093.1"/>
    </source>
</evidence>
<feature type="compositionally biased region" description="Polar residues" evidence="1">
    <location>
        <begin position="254"/>
        <end position="283"/>
    </location>
</feature>
<dbReference type="OrthoDB" id="3227329at2759"/>
<feature type="compositionally biased region" description="Pro residues" evidence="1">
    <location>
        <begin position="294"/>
        <end position="313"/>
    </location>
</feature>
<dbReference type="EMBL" id="WHVB01000043">
    <property type="protein sequence ID" value="KAF8466093.1"/>
    <property type="molecule type" value="Genomic_DNA"/>
</dbReference>
<evidence type="ECO:0000313" key="3">
    <source>
        <dbReference type="Proteomes" id="UP000759537"/>
    </source>
</evidence>
<proteinExistence type="predicted"/>
<reference evidence="2" key="1">
    <citation type="submission" date="2019-10" db="EMBL/GenBank/DDBJ databases">
        <authorList>
            <consortium name="DOE Joint Genome Institute"/>
            <person name="Kuo A."/>
            <person name="Miyauchi S."/>
            <person name="Kiss E."/>
            <person name="Drula E."/>
            <person name="Kohler A."/>
            <person name="Sanchez-Garcia M."/>
            <person name="Andreopoulos B."/>
            <person name="Barry K.W."/>
            <person name="Bonito G."/>
            <person name="Buee M."/>
            <person name="Carver A."/>
            <person name="Chen C."/>
            <person name="Cichocki N."/>
            <person name="Clum A."/>
            <person name="Culley D."/>
            <person name="Crous P.W."/>
            <person name="Fauchery L."/>
            <person name="Girlanda M."/>
            <person name="Hayes R."/>
            <person name="Keri Z."/>
            <person name="LaButti K."/>
            <person name="Lipzen A."/>
            <person name="Lombard V."/>
            <person name="Magnuson J."/>
            <person name="Maillard F."/>
            <person name="Morin E."/>
            <person name="Murat C."/>
            <person name="Nolan M."/>
            <person name="Ohm R."/>
            <person name="Pangilinan J."/>
            <person name="Pereira M."/>
            <person name="Perotto S."/>
            <person name="Peter M."/>
            <person name="Riley R."/>
            <person name="Sitrit Y."/>
            <person name="Stielow B."/>
            <person name="Szollosi G."/>
            <person name="Zifcakova L."/>
            <person name="Stursova M."/>
            <person name="Spatafora J.W."/>
            <person name="Tedersoo L."/>
            <person name="Vaario L.-M."/>
            <person name="Yamada A."/>
            <person name="Yan M."/>
            <person name="Wang P."/>
            <person name="Xu J."/>
            <person name="Bruns T."/>
            <person name="Baldrian P."/>
            <person name="Vilgalys R."/>
            <person name="Henrissat B."/>
            <person name="Grigoriev I.V."/>
            <person name="Hibbett D."/>
            <person name="Nagy L.G."/>
            <person name="Martin F.M."/>
        </authorList>
    </citation>
    <scope>NUCLEOTIDE SEQUENCE</scope>
    <source>
        <strain evidence="2">Prilba</strain>
    </source>
</reference>
<dbReference type="AlphaFoldDB" id="A0A9P5JWS2"/>
<keyword evidence="3" id="KW-1185">Reference proteome</keyword>
<organism evidence="2 3">
    <name type="scientific">Russula ochroleuca</name>
    <dbReference type="NCBI Taxonomy" id="152965"/>
    <lineage>
        <taxon>Eukaryota</taxon>
        <taxon>Fungi</taxon>
        <taxon>Dikarya</taxon>
        <taxon>Basidiomycota</taxon>
        <taxon>Agaricomycotina</taxon>
        <taxon>Agaricomycetes</taxon>
        <taxon>Russulales</taxon>
        <taxon>Russulaceae</taxon>
        <taxon>Russula</taxon>
    </lineage>
</organism>
<dbReference type="Proteomes" id="UP000759537">
    <property type="component" value="Unassembled WGS sequence"/>
</dbReference>
<feature type="compositionally biased region" description="Basic and acidic residues" evidence="1">
    <location>
        <begin position="190"/>
        <end position="200"/>
    </location>
</feature>
<feature type="region of interest" description="Disordered" evidence="1">
    <location>
        <begin position="170"/>
        <end position="355"/>
    </location>
</feature>
<comment type="caution">
    <text evidence="2">The sequence shown here is derived from an EMBL/GenBank/DDBJ whole genome shotgun (WGS) entry which is preliminary data.</text>
</comment>
<reference evidence="2" key="2">
    <citation type="journal article" date="2020" name="Nat. Commun.">
        <title>Large-scale genome sequencing of mycorrhizal fungi provides insights into the early evolution of symbiotic traits.</title>
        <authorList>
            <person name="Miyauchi S."/>
            <person name="Kiss E."/>
            <person name="Kuo A."/>
            <person name="Drula E."/>
            <person name="Kohler A."/>
            <person name="Sanchez-Garcia M."/>
            <person name="Morin E."/>
            <person name="Andreopoulos B."/>
            <person name="Barry K.W."/>
            <person name="Bonito G."/>
            <person name="Buee M."/>
            <person name="Carver A."/>
            <person name="Chen C."/>
            <person name="Cichocki N."/>
            <person name="Clum A."/>
            <person name="Culley D."/>
            <person name="Crous P.W."/>
            <person name="Fauchery L."/>
            <person name="Girlanda M."/>
            <person name="Hayes R.D."/>
            <person name="Keri Z."/>
            <person name="LaButti K."/>
            <person name="Lipzen A."/>
            <person name="Lombard V."/>
            <person name="Magnuson J."/>
            <person name="Maillard F."/>
            <person name="Murat C."/>
            <person name="Nolan M."/>
            <person name="Ohm R.A."/>
            <person name="Pangilinan J."/>
            <person name="Pereira M.F."/>
            <person name="Perotto S."/>
            <person name="Peter M."/>
            <person name="Pfister S."/>
            <person name="Riley R."/>
            <person name="Sitrit Y."/>
            <person name="Stielow J.B."/>
            <person name="Szollosi G."/>
            <person name="Zifcakova L."/>
            <person name="Stursova M."/>
            <person name="Spatafora J.W."/>
            <person name="Tedersoo L."/>
            <person name="Vaario L.M."/>
            <person name="Yamada A."/>
            <person name="Yan M."/>
            <person name="Wang P."/>
            <person name="Xu J."/>
            <person name="Bruns T."/>
            <person name="Baldrian P."/>
            <person name="Vilgalys R."/>
            <person name="Dunand C."/>
            <person name="Henrissat B."/>
            <person name="Grigoriev I.V."/>
            <person name="Hibbett D."/>
            <person name="Nagy L.G."/>
            <person name="Martin F.M."/>
        </authorList>
    </citation>
    <scope>NUCLEOTIDE SEQUENCE</scope>
    <source>
        <strain evidence="2">Prilba</strain>
    </source>
</reference>
<sequence>MGIPVNLAVEERFDALSLARYIKNIGRAYQRQSVELVNLCRIFVETFPPEKRHDAMPRLTVMAVIDALRSATVAGKGVTDKASTAFQDVQVKLLRYRATVHPGLQDMDAMITKRMTLAKEKDERFLELFNQLRERRGPNETSGLSDTSMRISMGHAVRSVGTEAQVACSQTADAPSETSALTLMSSPTRVRVEEGQRPSKDNIYTPDSPHTLTHRASLAPISQKVPTAGSCSATATTHVPPVPGASGSPEIPSPKSSSTNVTSAIQQSFESTDPRGTQPTYVQERSERVSSPPSSMPPHLPTPPLPPSPPRTDPPSKSIDVAPMVGPERRNGTTRPSLNSSRQSGEKEKKVSSITKIKWSTEGTITFKPSAKFGPFSIPPSSPPPKTREAPIRLTMPGAYPEMPLDVDVSSWVLVSPVGPVEGSKGSWFKRFLTRWG</sequence>